<organism evidence="1 2">
    <name type="scientific">Alkalicoccobacillus murimartini</name>
    <dbReference type="NCBI Taxonomy" id="171685"/>
    <lineage>
        <taxon>Bacteria</taxon>
        <taxon>Bacillati</taxon>
        <taxon>Bacillota</taxon>
        <taxon>Bacilli</taxon>
        <taxon>Bacillales</taxon>
        <taxon>Bacillaceae</taxon>
        <taxon>Alkalicoccobacillus</taxon>
    </lineage>
</organism>
<accession>A0ABT9YL95</accession>
<keyword evidence="2" id="KW-1185">Reference proteome</keyword>
<reference evidence="1 2" key="1">
    <citation type="submission" date="2023-07" db="EMBL/GenBank/DDBJ databases">
        <title>Genomic Encyclopedia of Type Strains, Phase IV (KMG-IV): sequencing the most valuable type-strain genomes for metagenomic binning, comparative biology and taxonomic classification.</title>
        <authorList>
            <person name="Goeker M."/>
        </authorList>
    </citation>
    <scope>NUCLEOTIDE SEQUENCE [LARGE SCALE GENOMIC DNA]</scope>
    <source>
        <strain evidence="1 2">DSM 19154</strain>
    </source>
</reference>
<proteinExistence type="predicted"/>
<comment type="caution">
    <text evidence="1">The sequence shown here is derived from an EMBL/GenBank/DDBJ whole genome shotgun (WGS) entry which is preliminary data.</text>
</comment>
<evidence type="ECO:0000313" key="2">
    <source>
        <dbReference type="Proteomes" id="UP001225034"/>
    </source>
</evidence>
<dbReference type="Proteomes" id="UP001225034">
    <property type="component" value="Unassembled WGS sequence"/>
</dbReference>
<name>A0ABT9YL95_9BACI</name>
<gene>
    <name evidence="1" type="ORF">J2S05_003437</name>
</gene>
<evidence type="ECO:0000313" key="1">
    <source>
        <dbReference type="EMBL" id="MDQ0208625.1"/>
    </source>
</evidence>
<dbReference type="EMBL" id="JAUSUA010000006">
    <property type="protein sequence ID" value="MDQ0208625.1"/>
    <property type="molecule type" value="Genomic_DNA"/>
</dbReference>
<sequence>MCLENKRHITVSLKYANKLIKLGELEMNIEEMKKINNRVQVLIDLVES</sequence>
<protein>
    <submittedName>
        <fullName evidence="1">Uncharacterized protein</fullName>
    </submittedName>
</protein>